<evidence type="ECO:0000256" key="3">
    <source>
        <dbReference type="PROSITE-ProRule" id="PRU00221"/>
    </source>
</evidence>
<feature type="region of interest" description="Disordered" evidence="4">
    <location>
        <begin position="577"/>
        <end position="597"/>
    </location>
</feature>
<dbReference type="InterPro" id="IPR036322">
    <property type="entry name" value="WD40_repeat_dom_sf"/>
</dbReference>
<keyword evidence="1 3" id="KW-0853">WD repeat</keyword>
<dbReference type="InterPro" id="IPR015943">
    <property type="entry name" value="WD40/YVTN_repeat-like_dom_sf"/>
</dbReference>
<dbReference type="OrthoDB" id="4869960at2759"/>
<dbReference type="InterPro" id="IPR045151">
    <property type="entry name" value="DCAF8"/>
</dbReference>
<dbReference type="PROSITE" id="PS50294">
    <property type="entry name" value="WD_REPEATS_REGION"/>
    <property type="match status" value="1"/>
</dbReference>
<evidence type="ECO:0000256" key="1">
    <source>
        <dbReference type="ARBA" id="ARBA00022574"/>
    </source>
</evidence>
<dbReference type="SUPFAM" id="SSF50978">
    <property type="entry name" value="WD40 repeat-like"/>
    <property type="match status" value="1"/>
</dbReference>
<keyword evidence="6" id="KW-1185">Reference proteome</keyword>
<dbReference type="GO" id="GO:0080008">
    <property type="term" value="C:Cul4-RING E3 ubiquitin ligase complex"/>
    <property type="evidence" value="ECO:0007669"/>
    <property type="project" value="TreeGrafter"/>
</dbReference>
<sequence>MYLSPSGVLPEWTVVARLGVGGPHSIEKIAKCPREVQRIRTLLPRPISPVQSLDSSKTTSNGYDISLLTPPSSPPQSLFLLSSYFLLPCAFLSLQFPYIQTTRRKTKDVKMKKLSKKRRTIGRGIEELWQREVGETSPRAFAHRVGASQDLVLRLDIHKKLDKHRGCVNTVCFNEGGDILISGSDDKMVMLWNWDAGCVKLSFHSGHTNNVFQAKMMPYSDDRSIVTCAADGQVRYAFIKEDGRAETTNLGKHQGRVHKLAIEPGSPHIFYSCGEDGLVQHFDLRTRTETELFTCRSFHDKSRYMPIVHLNAIAIDPRNPNIFAIAGSDEYARLYDIRKCKLDGSTDYGHLIDCFCPQHLIGDVQVGITGLAFSDQSELLVSYNDELIYLFSRDLGLGPNPVLSSQSSSCAAAGIGCDTIVSSPRDVGSKPGPRVYKGHRNRDTVKGVSFFGPNCEYVASGSDCGRIFIWRKKDEELLRVMPADRTVVNCIERHPHATILASSGIDNDIKVWTPKATERASLPVKIEELKFKRKKSMHQLSSDLIMRIFASGLEHGGDDHAERAAFVEYLMDFTDGDDGNSDDTTDASSAPGDCIVN</sequence>
<dbReference type="PANTHER" id="PTHR15574:SF21">
    <property type="entry name" value="DDB1- AND CUL4-ASSOCIATED FACTOR 8"/>
    <property type="match status" value="1"/>
</dbReference>
<name>A0A443PIT7_9MAGN</name>
<accession>A0A443PIT7</accession>
<dbReference type="EMBL" id="QPKB01000008">
    <property type="protein sequence ID" value="RWR90672.1"/>
    <property type="molecule type" value="Genomic_DNA"/>
</dbReference>
<protein>
    <submittedName>
        <fullName evidence="5">DDB1-and CUL4-associated factor 8 isoform X1</fullName>
    </submittedName>
</protein>
<dbReference type="Pfam" id="PF00400">
    <property type="entry name" value="WD40"/>
    <property type="match status" value="3"/>
</dbReference>
<gene>
    <name evidence="5" type="ORF">CKAN_01977900</name>
</gene>
<evidence type="ECO:0000256" key="2">
    <source>
        <dbReference type="ARBA" id="ARBA00022737"/>
    </source>
</evidence>
<dbReference type="AlphaFoldDB" id="A0A443PIT7"/>
<dbReference type="GO" id="GO:0005737">
    <property type="term" value="C:cytoplasm"/>
    <property type="evidence" value="ECO:0007669"/>
    <property type="project" value="TreeGrafter"/>
</dbReference>
<evidence type="ECO:0000256" key="4">
    <source>
        <dbReference type="SAM" id="MobiDB-lite"/>
    </source>
</evidence>
<reference evidence="5 6" key="1">
    <citation type="journal article" date="2019" name="Nat. Plants">
        <title>Stout camphor tree genome fills gaps in understanding of flowering plant genome evolution.</title>
        <authorList>
            <person name="Chaw S.M."/>
            <person name="Liu Y.C."/>
            <person name="Wu Y.W."/>
            <person name="Wang H.Y."/>
            <person name="Lin C.I."/>
            <person name="Wu C.S."/>
            <person name="Ke H.M."/>
            <person name="Chang L.Y."/>
            <person name="Hsu C.Y."/>
            <person name="Yang H.T."/>
            <person name="Sudianto E."/>
            <person name="Hsu M.H."/>
            <person name="Wu K.P."/>
            <person name="Wang L.N."/>
            <person name="Leebens-Mack J.H."/>
            <person name="Tsai I.J."/>
        </authorList>
    </citation>
    <scope>NUCLEOTIDE SEQUENCE [LARGE SCALE GENOMIC DNA]</scope>
    <source>
        <strain evidence="6">cv. Chaw 1501</strain>
        <tissue evidence="5">Young leaves</tissue>
    </source>
</reference>
<dbReference type="Proteomes" id="UP000283530">
    <property type="component" value="Unassembled WGS sequence"/>
</dbReference>
<evidence type="ECO:0000313" key="6">
    <source>
        <dbReference type="Proteomes" id="UP000283530"/>
    </source>
</evidence>
<evidence type="ECO:0000313" key="5">
    <source>
        <dbReference type="EMBL" id="RWR90672.1"/>
    </source>
</evidence>
<dbReference type="PANTHER" id="PTHR15574">
    <property type="entry name" value="WD REPEAT DOMAIN-CONTAINING FAMILY"/>
    <property type="match status" value="1"/>
</dbReference>
<feature type="repeat" description="WD" evidence="3">
    <location>
        <begin position="481"/>
        <end position="522"/>
    </location>
</feature>
<dbReference type="InterPro" id="IPR001680">
    <property type="entry name" value="WD40_rpt"/>
</dbReference>
<feature type="repeat" description="WD" evidence="3">
    <location>
        <begin position="161"/>
        <end position="193"/>
    </location>
</feature>
<proteinExistence type="predicted"/>
<dbReference type="PROSITE" id="PS50082">
    <property type="entry name" value="WD_REPEATS_2"/>
    <property type="match status" value="2"/>
</dbReference>
<dbReference type="SMART" id="SM00320">
    <property type="entry name" value="WD40"/>
    <property type="match status" value="7"/>
</dbReference>
<dbReference type="STRING" id="337451.A0A443PIT7"/>
<feature type="compositionally biased region" description="Low complexity" evidence="4">
    <location>
        <begin position="586"/>
        <end position="597"/>
    </location>
</feature>
<comment type="caution">
    <text evidence="5">The sequence shown here is derived from an EMBL/GenBank/DDBJ whole genome shotgun (WGS) entry which is preliminary data.</text>
</comment>
<organism evidence="5 6">
    <name type="scientific">Cinnamomum micranthum f. kanehirae</name>
    <dbReference type="NCBI Taxonomy" id="337451"/>
    <lineage>
        <taxon>Eukaryota</taxon>
        <taxon>Viridiplantae</taxon>
        <taxon>Streptophyta</taxon>
        <taxon>Embryophyta</taxon>
        <taxon>Tracheophyta</taxon>
        <taxon>Spermatophyta</taxon>
        <taxon>Magnoliopsida</taxon>
        <taxon>Magnoliidae</taxon>
        <taxon>Laurales</taxon>
        <taxon>Lauraceae</taxon>
        <taxon>Cinnamomum</taxon>
    </lineage>
</organism>
<keyword evidence="2" id="KW-0677">Repeat</keyword>
<dbReference type="Gene3D" id="2.130.10.10">
    <property type="entry name" value="YVTN repeat-like/Quinoprotein amine dehydrogenase"/>
    <property type="match status" value="1"/>
</dbReference>